<comment type="subcellular location">
    <subcellularLocation>
        <location evidence="6">Cytoplasm</location>
    </subcellularLocation>
</comment>
<dbReference type="RefSeq" id="WP_069701778.1">
    <property type="nucleotide sequence ID" value="NZ_MJAT01000012.1"/>
</dbReference>
<dbReference type="InterPro" id="IPR010045">
    <property type="entry name" value="DeoB"/>
</dbReference>
<dbReference type="GO" id="GO:0043094">
    <property type="term" value="P:metabolic compound salvage"/>
    <property type="evidence" value="ECO:0007669"/>
    <property type="project" value="UniProtKB-UniRule"/>
</dbReference>
<gene>
    <name evidence="6" type="primary">deoB</name>
    <name evidence="9" type="ORF">BHU72_02550</name>
</gene>
<dbReference type="EC" id="5.4.2.7" evidence="6 7"/>
<keyword evidence="3 6" id="KW-0479">Metal-binding</keyword>
<dbReference type="InterPro" id="IPR024052">
    <property type="entry name" value="Phosphopentomutase_DeoB_cap_sf"/>
</dbReference>
<accession>A0A1E5L6R7</accession>
<dbReference type="GO" id="GO:0008973">
    <property type="term" value="F:phosphopentomutase activity"/>
    <property type="evidence" value="ECO:0007669"/>
    <property type="project" value="UniProtKB-UniRule"/>
</dbReference>
<dbReference type="PANTHER" id="PTHR21110">
    <property type="entry name" value="PHOSPHOPENTOMUTASE"/>
    <property type="match status" value="1"/>
</dbReference>
<evidence type="ECO:0000256" key="7">
    <source>
        <dbReference type="NCBIfam" id="TIGR01696"/>
    </source>
</evidence>
<dbReference type="GO" id="GO:0030145">
    <property type="term" value="F:manganese ion binding"/>
    <property type="evidence" value="ECO:0007669"/>
    <property type="project" value="UniProtKB-UniRule"/>
</dbReference>
<dbReference type="GO" id="GO:0006018">
    <property type="term" value="P:2-deoxyribose 1-phosphate catabolic process"/>
    <property type="evidence" value="ECO:0007669"/>
    <property type="project" value="UniProtKB-UniRule"/>
</dbReference>
<feature type="domain" description="Metalloenzyme" evidence="8">
    <location>
        <begin position="6"/>
        <end position="378"/>
    </location>
</feature>
<feature type="binding site" evidence="6">
    <location>
        <position position="338"/>
    </location>
    <ligand>
        <name>Mn(2+)</name>
        <dbReference type="ChEBI" id="CHEBI:29035"/>
        <label>2</label>
    </ligand>
</feature>
<dbReference type="GO" id="GO:0009117">
    <property type="term" value="P:nucleotide metabolic process"/>
    <property type="evidence" value="ECO:0007669"/>
    <property type="project" value="UniProtKB-UniRule"/>
</dbReference>
<feature type="binding site" evidence="6">
    <location>
        <position position="285"/>
    </location>
    <ligand>
        <name>Mn(2+)</name>
        <dbReference type="ChEBI" id="CHEBI:29035"/>
        <label>2</label>
    </ligand>
</feature>
<dbReference type="InterPro" id="IPR006124">
    <property type="entry name" value="Metalloenzyme"/>
</dbReference>
<dbReference type="InterPro" id="IPR017850">
    <property type="entry name" value="Alkaline_phosphatase_core_sf"/>
</dbReference>
<dbReference type="GO" id="GO:0005829">
    <property type="term" value="C:cytosol"/>
    <property type="evidence" value="ECO:0007669"/>
    <property type="project" value="TreeGrafter"/>
</dbReference>
<comment type="similarity">
    <text evidence="1 6">Belongs to the phosphopentomutase family.</text>
</comment>
<comment type="caution">
    <text evidence="9">The sequence shown here is derived from an EMBL/GenBank/DDBJ whole genome shotgun (WGS) entry which is preliminary data.</text>
</comment>
<evidence type="ECO:0000259" key="8">
    <source>
        <dbReference type="Pfam" id="PF01676"/>
    </source>
</evidence>
<comment type="cofactor">
    <cofactor evidence="6">
        <name>Mn(2+)</name>
        <dbReference type="ChEBI" id="CHEBI:29035"/>
    </cofactor>
    <text evidence="6">Binds 2 manganese ions.</text>
</comment>
<proteinExistence type="inferred from homology"/>
<reference evidence="9 10" key="1">
    <citation type="submission" date="2016-09" db="EMBL/GenBank/DDBJ databases">
        <title>Desulfuribacillus arsenicus sp. nov., an obligately anaerobic, dissimilatory arsenic- and antimonate-reducing bacterium isolated from anoxic sediments.</title>
        <authorList>
            <person name="Abin C.A."/>
            <person name="Hollibaugh J.T."/>
        </authorList>
    </citation>
    <scope>NUCLEOTIDE SEQUENCE [LARGE SCALE GENOMIC DNA]</scope>
    <source>
        <strain evidence="9 10">MLFW-2</strain>
    </source>
</reference>
<dbReference type="EMBL" id="MJAT01000012">
    <property type="protein sequence ID" value="OEH85694.1"/>
    <property type="molecule type" value="Genomic_DNA"/>
</dbReference>
<feature type="binding site" evidence="6">
    <location>
        <position position="13"/>
    </location>
    <ligand>
        <name>Mn(2+)</name>
        <dbReference type="ChEBI" id="CHEBI:29035"/>
        <label>1</label>
    </ligand>
</feature>
<dbReference type="Gene3D" id="3.40.720.10">
    <property type="entry name" value="Alkaline Phosphatase, subunit A"/>
    <property type="match status" value="1"/>
</dbReference>
<dbReference type="UniPathway" id="UPA00087">
    <property type="reaction ID" value="UER00173"/>
</dbReference>
<dbReference type="NCBIfam" id="TIGR01696">
    <property type="entry name" value="deoB"/>
    <property type="match status" value="1"/>
</dbReference>
<evidence type="ECO:0000256" key="4">
    <source>
        <dbReference type="ARBA" id="ARBA00023211"/>
    </source>
</evidence>
<comment type="catalytic activity">
    <reaction evidence="6">
        <text>2-deoxy-alpha-D-ribose 1-phosphate = 2-deoxy-D-ribose 5-phosphate</text>
        <dbReference type="Rhea" id="RHEA:27658"/>
        <dbReference type="ChEBI" id="CHEBI:57259"/>
        <dbReference type="ChEBI" id="CHEBI:62877"/>
        <dbReference type="EC" id="5.4.2.7"/>
    </reaction>
</comment>
<feature type="binding site" evidence="6">
    <location>
        <position position="327"/>
    </location>
    <ligand>
        <name>Mn(2+)</name>
        <dbReference type="ChEBI" id="CHEBI:29035"/>
        <label>1</label>
    </ligand>
</feature>
<keyword evidence="5 6" id="KW-0413">Isomerase</keyword>
<comment type="pathway">
    <text evidence="6">Carbohydrate degradation; 2-deoxy-D-ribose 1-phosphate degradation; D-glyceraldehyde 3-phosphate and acetaldehyde from 2-deoxy-alpha-D-ribose 1-phosphate: step 1/2.</text>
</comment>
<dbReference type="SUPFAM" id="SSF143856">
    <property type="entry name" value="DeoB insert domain-like"/>
    <property type="match status" value="1"/>
</dbReference>
<dbReference type="CDD" id="cd16009">
    <property type="entry name" value="PPM"/>
    <property type="match status" value="1"/>
</dbReference>
<dbReference type="STRING" id="1390249.BHU72_02550"/>
<dbReference type="NCBIfam" id="NF003766">
    <property type="entry name" value="PRK05362.1"/>
    <property type="match status" value="1"/>
</dbReference>
<evidence type="ECO:0000256" key="2">
    <source>
        <dbReference type="ARBA" id="ARBA00022490"/>
    </source>
</evidence>
<dbReference type="FunFam" id="3.30.70.1250:FF:000001">
    <property type="entry name" value="Phosphopentomutase"/>
    <property type="match status" value="1"/>
</dbReference>
<name>A0A1E5L6R7_9FIRM</name>
<dbReference type="AlphaFoldDB" id="A0A1E5L6R7"/>
<dbReference type="Pfam" id="PF01676">
    <property type="entry name" value="Metalloenzyme"/>
    <property type="match status" value="1"/>
</dbReference>
<protein>
    <recommendedName>
        <fullName evidence="6 7">Phosphopentomutase</fullName>
        <ecNumber evidence="6 7">5.4.2.7</ecNumber>
    </recommendedName>
    <alternativeName>
        <fullName evidence="6">Phosphodeoxyribomutase</fullName>
    </alternativeName>
</protein>
<evidence type="ECO:0000256" key="1">
    <source>
        <dbReference type="ARBA" id="ARBA00010373"/>
    </source>
</evidence>
<keyword evidence="10" id="KW-1185">Reference proteome</keyword>
<dbReference type="Gene3D" id="3.30.70.1250">
    <property type="entry name" value="Phosphopentomutase"/>
    <property type="match status" value="1"/>
</dbReference>
<comment type="catalytic activity">
    <reaction evidence="6">
        <text>alpha-D-ribose 1-phosphate = D-ribose 5-phosphate</text>
        <dbReference type="Rhea" id="RHEA:18793"/>
        <dbReference type="ChEBI" id="CHEBI:57720"/>
        <dbReference type="ChEBI" id="CHEBI:78346"/>
        <dbReference type="EC" id="5.4.2.7"/>
    </reaction>
</comment>
<evidence type="ECO:0000256" key="5">
    <source>
        <dbReference type="ARBA" id="ARBA00023235"/>
    </source>
</evidence>
<evidence type="ECO:0000313" key="10">
    <source>
        <dbReference type="Proteomes" id="UP000095255"/>
    </source>
</evidence>
<organism evidence="9 10">
    <name type="scientific">Desulfuribacillus stibiiarsenatis</name>
    <dbReference type="NCBI Taxonomy" id="1390249"/>
    <lineage>
        <taxon>Bacteria</taxon>
        <taxon>Bacillati</taxon>
        <taxon>Bacillota</taxon>
        <taxon>Desulfuribacillia</taxon>
        <taxon>Desulfuribacillales</taxon>
        <taxon>Desulfuribacillaceae</taxon>
        <taxon>Desulfuribacillus</taxon>
    </lineage>
</organism>
<dbReference type="GO" id="GO:0006015">
    <property type="term" value="P:5-phosphoribose 1-diphosphate biosynthetic process"/>
    <property type="evidence" value="ECO:0007669"/>
    <property type="project" value="UniProtKB-UniPathway"/>
</dbReference>
<evidence type="ECO:0000256" key="3">
    <source>
        <dbReference type="ARBA" id="ARBA00022723"/>
    </source>
</evidence>
<keyword evidence="4 6" id="KW-0464">Manganese</keyword>
<dbReference type="GO" id="GO:0000287">
    <property type="term" value="F:magnesium ion binding"/>
    <property type="evidence" value="ECO:0007669"/>
    <property type="project" value="UniProtKB-UniRule"/>
</dbReference>
<feature type="binding site" evidence="6">
    <location>
        <position position="290"/>
    </location>
    <ligand>
        <name>Mn(2+)</name>
        <dbReference type="ChEBI" id="CHEBI:29035"/>
        <label>2</label>
    </ligand>
</feature>
<dbReference type="Proteomes" id="UP000095255">
    <property type="component" value="Unassembled WGS sequence"/>
</dbReference>
<keyword evidence="2 6" id="KW-0963">Cytoplasm</keyword>
<sequence length="390" mass="42657">MKRFERVILLVLDSVGVGALPDANKYGDESANTLANVATYVKGLHLPNLQALGLGNIISIQGLQLSEEPQGHYGKMAEASVGKDTTTGHWEIAGLKTDIPFNTYPNGFPEEIIKPFCEAIGRNILGNKTASGTDIINELGEEHMRTGAPIVYTSADSVFQVAAHEQVIPLDELYRICKVARELLVGEYSVARVIARPFIGSANAFQRTPNRKDLSVLPPQPTILDHVVESNHEVIGIGKIYDIFGGQGVSTSYKTVSNYHGLEVLEQELMKDTKGLIFTNLVDFDMMFGHRNDPVGYAKALEEVDDFIPRILRNLNDTDLLIITADHGCDPTHAGTDHTREYVPIIVYHNNIAVGNDLGIRSSFSDIAATISEALQVKRPANGTSFYANI</sequence>
<evidence type="ECO:0000256" key="6">
    <source>
        <dbReference type="HAMAP-Rule" id="MF_00740"/>
    </source>
</evidence>
<dbReference type="OrthoDB" id="9769930at2"/>
<dbReference type="SUPFAM" id="SSF53649">
    <property type="entry name" value="Alkaline phosphatase-like"/>
    <property type="match status" value="1"/>
</dbReference>
<dbReference type="PANTHER" id="PTHR21110:SF0">
    <property type="entry name" value="PHOSPHOPENTOMUTASE"/>
    <property type="match status" value="1"/>
</dbReference>
<evidence type="ECO:0000313" key="9">
    <source>
        <dbReference type="EMBL" id="OEH85694.1"/>
    </source>
</evidence>
<comment type="function">
    <text evidence="6">Isomerase that catalyzes the conversion of deoxy-ribose 1-phosphate (dRib-1-P) and ribose 1-phosphate (Rib-1-P) to deoxy-ribose 5-phosphate (dRib-5-P) and ribose 5-phosphate (Rib-5-P), respectively.</text>
</comment>
<dbReference type="PIRSF" id="PIRSF001491">
    <property type="entry name" value="Ppentomutase"/>
    <property type="match status" value="1"/>
</dbReference>
<dbReference type="HAMAP" id="MF_00740">
    <property type="entry name" value="Phosphopentomut"/>
    <property type="match status" value="1"/>
</dbReference>
<feature type="binding site" evidence="6">
    <location>
        <position position="326"/>
    </location>
    <ligand>
        <name>Mn(2+)</name>
        <dbReference type="ChEBI" id="CHEBI:29035"/>
        <label>1</label>
    </ligand>
</feature>